<dbReference type="InterPro" id="IPR050471">
    <property type="entry name" value="AB_hydrolase"/>
</dbReference>
<accession>A0A2A2JY84</accession>
<name>A0A2A2JY84_9BILA</name>
<protein>
    <recommendedName>
        <fullName evidence="1">AB hydrolase-1 domain-containing protein</fullName>
    </recommendedName>
</protein>
<dbReference type="STRING" id="2018661.A0A2A2JY84"/>
<reference evidence="2 3" key="1">
    <citation type="journal article" date="2017" name="Curr. Biol.">
        <title>Genome architecture and evolution of a unichromosomal asexual nematode.</title>
        <authorList>
            <person name="Fradin H."/>
            <person name="Zegar C."/>
            <person name="Gutwein M."/>
            <person name="Lucas J."/>
            <person name="Kovtun M."/>
            <person name="Corcoran D."/>
            <person name="Baugh L.R."/>
            <person name="Kiontke K."/>
            <person name="Gunsalus K."/>
            <person name="Fitch D.H."/>
            <person name="Piano F."/>
        </authorList>
    </citation>
    <scope>NUCLEOTIDE SEQUENCE [LARGE SCALE GENOMIC DNA]</scope>
    <source>
        <strain evidence="2">PF1309</strain>
    </source>
</reference>
<proteinExistence type="predicted"/>
<dbReference type="PANTHER" id="PTHR43433:SF5">
    <property type="entry name" value="AB HYDROLASE-1 DOMAIN-CONTAINING PROTEIN"/>
    <property type="match status" value="1"/>
</dbReference>
<comment type="caution">
    <text evidence="2">The sequence shown here is derived from an EMBL/GenBank/DDBJ whole genome shotgun (WGS) entry which is preliminary data.</text>
</comment>
<evidence type="ECO:0000313" key="3">
    <source>
        <dbReference type="Proteomes" id="UP000218231"/>
    </source>
</evidence>
<feature type="domain" description="AB hydrolase-1" evidence="1">
    <location>
        <begin position="129"/>
        <end position="369"/>
    </location>
</feature>
<dbReference type="Proteomes" id="UP000218231">
    <property type="component" value="Unassembled WGS sequence"/>
</dbReference>
<dbReference type="InterPro" id="IPR029058">
    <property type="entry name" value="AB_hydrolase_fold"/>
</dbReference>
<keyword evidence="3" id="KW-1185">Reference proteome</keyword>
<dbReference type="AlphaFoldDB" id="A0A2A2JY84"/>
<organism evidence="2 3">
    <name type="scientific">Diploscapter pachys</name>
    <dbReference type="NCBI Taxonomy" id="2018661"/>
    <lineage>
        <taxon>Eukaryota</taxon>
        <taxon>Metazoa</taxon>
        <taxon>Ecdysozoa</taxon>
        <taxon>Nematoda</taxon>
        <taxon>Chromadorea</taxon>
        <taxon>Rhabditida</taxon>
        <taxon>Rhabditina</taxon>
        <taxon>Rhabditomorpha</taxon>
        <taxon>Rhabditoidea</taxon>
        <taxon>Rhabditidae</taxon>
        <taxon>Diploscapter</taxon>
    </lineage>
</organism>
<evidence type="ECO:0000259" key="1">
    <source>
        <dbReference type="Pfam" id="PF12697"/>
    </source>
</evidence>
<dbReference type="SUPFAM" id="SSF53474">
    <property type="entry name" value="alpha/beta-Hydrolases"/>
    <property type="match status" value="1"/>
</dbReference>
<dbReference type="OrthoDB" id="8119704at2759"/>
<dbReference type="Gene3D" id="3.40.50.1820">
    <property type="entry name" value="alpha/beta hydrolase"/>
    <property type="match status" value="1"/>
</dbReference>
<evidence type="ECO:0000313" key="2">
    <source>
        <dbReference type="EMBL" id="PAV66651.1"/>
    </source>
</evidence>
<dbReference type="PANTHER" id="PTHR43433">
    <property type="entry name" value="HYDROLASE, ALPHA/BETA FOLD FAMILY PROTEIN"/>
    <property type="match status" value="1"/>
</dbReference>
<dbReference type="EMBL" id="LIAE01010061">
    <property type="protein sequence ID" value="PAV66651.1"/>
    <property type="molecule type" value="Genomic_DNA"/>
</dbReference>
<dbReference type="InterPro" id="IPR000073">
    <property type="entry name" value="AB_hydrolase_1"/>
</dbReference>
<dbReference type="Pfam" id="PF12697">
    <property type="entry name" value="Abhydrolase_6"/>
    <property type="match status" value="1"/>
</dbReference>
<gene>
    <name evidence="2" type="ORF">WR25_10713</name>
</gene>
<sequence>MAVIAQRERLRQRVRQRLEATKGLNPFAIVQRRQPDLRSGAIVAEAEPGLREIGGLHRGRYRVAEFEQGGGGAVCLRGGGHVWIWRALPPGRNPEDFRMAAYEDGYWMSADGLKLHYRLYPGDESLLPVLCFPGLTRNARDYDALAARLAGRRQVIAVEFRGRGRSEYAKDPMTYVPATYVADVQALLAERGIGRFVAIGTSLGGIVTMLLAQAGAPIAAALLNDVGPEIEAAGLSRIRGYVGKGSSCPTWMHAARTLAEGNGDVYPDWEIEDWLAMAKRLYRLTSSGRIVLDYDLKIAEPFRTPGNEAGADMWAALSALRDTPTLIVRGGRSDVLSQPVAERMLAALDQAELVTLPGVGHAPTLAEEPLRDAIDRLLDQARA</sequence>